<dbReference type="SUPFAM" id="SSF55797">
    <property type="entry name" value="PR-1-like"/>
    <property type="match status" value="1"/>
</dbReference>
<dbReference type="RefSeq" id="WP_168679222.1">
    <property type="nucleotide sequence ID" value="NZ_JAAXOY010000307.1"/>
</dbReference>
<keyword evidence="1" id="KW-1133">Transmembrane helix</keyword>
<feature type="transmembrane region" description="Helical" evidence="1">
    <location>
        <begin position="27"/>
        <end position="48"/>
    </location>
</feature>
<feature type="domain" description="SCP" evidence="2">
    <location>
        <begin position="95"/>
        <end position="198"/>
    </location>
</feature>
<evidence type="ECO:0000256" key="1">
    <source>
        <dbReference type="SAM" id="Phobius"/>
    </source>
</evidence>
<evidence type="ECO:0000313" key="3">
    <source>
        <dbReference type="EMBL" id="NKY40249.1"/>
    </source>
</evidence>
<evidence type="ECO:0000313" key="4">
    <source>
        <dbReference type="Proteomes" id="UP000777774"/>
    </source>
</evidence>
<dbReference type="Pfam" id="PF00188">
    <property type="entry name" value="CAP"/>
    <property type="match status" value="1"/>
</dbReference>
<protein>
    <submittedName>
        <fullName evidence="3">CAP domain-containing protein</fullName>
    </submittedName>
</protein>
<sequence length="203" mass="20732">MTGGPTTGGATGRSDDRLAPASSSARWGWVLVVVGLLLAVVTAVSWFATRPDADVAEEPTTSTAPVVPPISADPRAPWAADEEPGSYAQRLLAGTNVARADEGLPTLEWSECAAEQGLARATALVGADELTHAPMDDVMAACAVSVAAENLSRGAAPAQDVVDAWLTSPGHRANLLDPDLESVGIACAREADGSLTCSQVFLG</sequence>
<keyword evidence="1" id="KW-0812">Transmembrane</keyword>
<name>A0ABX1K288_9CELL</name>
<keyword evidence="4" id="KW-1185">Reference proteome</keyword>
<dbReference type="InterPro" id="IPR014044">
    <property type="entry name" value="CAP_dom"/>
</dbReference>
<dbReference type="Proteomes" id="UP000777774">
    <property type="component" value="Unassembled WGS sequence"/>
</dbReference>
<dbReference type="PANTHER" id="PTHR31157:SF1">
    <property type="entry name" value="SCP DOMAIN-CONTAINING PROTEIN"/>
    <property type="match status" value="1"/>
</dbReference>
<accession>A0ABX1K288</accession>
<dbReference type="Gene3D" id="3.40.33.10">
    <property type="entry name" value="CAP"/>
    <property type="match status" value="1"/>
</dbReference>
<reference evidence="3 4" key="1">
    <citation type="submission" date="2020-04" db="EMBL/GenBank/DDBJ databases">
        <title>MicrobeNet Type strains.</title>
        <authorList>
            <person name="Nicholson A.C."/>
        </authorList>
    </citation>
    <scope>NUCLEOTIDE SEQUENCE [LARGE SCALE GENOMIC DNA]</scope>
    <source>
        <strain evidence="3 4">ATCC BAA-787</strain>
    </source>
</reference>
<dbReference type="PANTHER" id="PTHR31157">
    <property type="entry name" value="SCP DOMAIN-CONTAINING PROTEIN"/>
    <property type="match status" value="1"/>
</dbReference>
<comment type="caution">
    <text evidence="3">The sequence shown here is derived from an EMBL/GenBank/DDBJ whole genome shotgun (WGS) entry which is preliminary data.</text>
</comment>
<dbReference type="CDD" id="cd05379">
    <property type="entry name" value="CAP_bacterial"/>
    <property type="match status" value="1"/>
</dbReference>
<keyword evidence="1" id="KW-0472">Membrane</keyword>
<gene>
    <name evidence="3" type="ORF">HGA02_12130</name>
</gene>
<proteinExistence type="predicted"/>
<dbReference type="EMBL" id="JAAXOY010000307">
    <property type="protein sequence ID" value="NKY40249.1"/>
    <property type="molecule type" value="Genomic_DNA"/>
</dbReference>
<organism evidence="3 4">
    <name type="scientific">Cellulomonas septica</name>
    <dbReference type="NCBI Taxonomy" id="285080"/>
    <lineage>
        <taxon>Bacteria</taxon>
        <taxon>Bacillati</taxon>
        <taxon>Actinomycetota</taxon>
        <taxon>Actinomycetes</taxon>
        <taxon>Micrococcales</taxon>
        <taxon>Cellulomonadaceae</taxon>
        <taxon>Cellulomonas</taxon>
    </lineage>
</organism>
<dbReference type="InterPro" id="IPR035940">
    <property type="entry name" value="CAP_sf"/>
</dbReference>
<evidence type="ECO:0000259" key="2">
    <source>
        <dbReference type="Pfam" id="PF00188"/>
    </source>
</evidence>